<dbReference type="VEuPathDB" id="FungiDB:SPRG_16917"/>
<dbReference type="EMBL" id="KK583592">
    <property type="protein sequence ID" value="KDO17683.1"/>
    <property type="molecule type" value="Genomic_DNA"/>
</dbReference>
<organism evidence="1 2">
    <name type="scientific">Saprolegnia parasitica (strain CBS 223.65)</name>
    <dbReference type="NCBI Taxonomy" id="695850"/>
    <lineage>
        <taxon>Eukaryota</taxon>
        <taxon>Sar</taxon>
        <taxon>Stramenopiles</taxon>
        <taxon>Oomycota</taxon>
        <taxon>Saprolegniomycetes</taxon>
        <taxon>Saprolegniales</taxon>
        <taxon>Saprolegniaceae</taxon>
        <taxon>Saprolegnia</taxon>
    </lineage>
</organism>
<dbReference type="GeneID" id="24138500"/>
<gene>
    <name evidence="1" type="ORF">SPRG_16917</name>
</gene>
<dbReference type="OMA" id="SKAQNDY"/>
<name>A0A067BHS7_SAPPC</name>
<reference evidence="1 2" key="1">
    <citation type="journal article" date="2013" name="PLoS Genet.">
        <title>Distinctive expansion of potential virulence genes in the genome of the oomycete fish pathogen Saprolegnia parasitica.</title>
        <authorList>
            <person name="Jiang R.H."/>
            <person name="de Bruijn I."/>
            <person name="Haas B.J."/>
            <person name="Belmonte R."/>
            <person name="Lobach L."/>
            <person name="Christie J."/>
            <person name="van den Ackerveken G."/>
            <person name="Bottin A."/>
            <person name="Bulone V."/>
            <person name="Diaz-Moreno S.M."/>
            <person name="Dumas B."/>
            <person name="Fan L."/>
            <person name="Gaulin E."/>
            <person name="Govers F."/>
            <person name="Grenville-Briggs L.J."/>
            <person name="Horner N.R."/>
            <person name="Levin J.Z."/>
            <person name="Mammella M."/>
            <person name="Meijer H.J."/>
            <person name="Morris P."/>
            <person name="Nusbaum C."/>
            <person name="Oome S."/>
            <person name="Phillips A.J."/>
            <person name="van Rooyen D."/>
            <person name="Rzeszutek E."/>
            <person name="Saraiva M."/>
            <person name="Secombes C.J."/>
            <person name="Seidl M.F."/>
            <person name="Snel B."/>
            <person name="Stassen J.H."/>
            <person name="Sykes S."/>
            <person name="Tripathy S."/>
            <person name="van den Berg H."/>
            <person name="Vega-Arreguin J.C."/>
            <person name="Wawra S."/>
            <person name="Young S.K."/>
            <person name="Zeng Q."/>
            <person name="Dieguez-Uribeondo J."/>
            <person name="Russ C."/>
            <person name="Tyler B.M."/>
            <person name="van West P."/>
        </authorList>
    </citation>
    <scope>NUCLEOTIDE SEQUENCE [LARGE SCALE GENOMIC DNA]</scope>
    <source>
        <strain evidence="1 2">CBS 223.65</strain>
    </source>
</reference>
<dbReference type="RefSeq" id="XP_012211609.1">
    <property type="nucleotide sequence ID" value="XM_012356219.1"/>
</dbReference>
<dbReference type="OrthoDB" id="127025at2759"/>
<dbReference type="Proteomes" id="UP000030745">
    <property type="component" value="Unassembled WGS sequence"/>
</dbReference>
<dbReference type="AlphaFoldDB" id="A0A067BHS7"/>
<dbReference type="KEGG" id="spar:SPRG_16917"/>
<keyword evidence="2" id="KW-1185">Reference proteome</keyword>
<evidence type="ECO:0000313" key="2">
    <source>
        <dbReference type="Proteomes" id="UP000030745"/>
    </source>
</evidence>
<proteinExistence type="predicted"/>
<accession>A0A067BHS7</accession>
<evidence type="ECO:0000313" key="1">
    <source>
        <dbReference type="EMBL" id="KDO17683.1"/>
    </source>
</evidence>
<sequence length="147" mass="16259">MARQPARPILPLPANMEAVVTIKLGNRAKSRSTAGQATIVVDLRAPFSLIQEAIALEASRIKVAYDATEANRRDKITLELPSLLLIFFKTGVSKAQNDYVGLEEGNFIAEFTTAWKCLQERRSAAAATYKLELFVYATKSKQNQTIN</sequence>
<protein>
    <submittedName>
        <fullName evidence="1">Uncharacterized protein</fullName>
    </submittedName>
</protein>